<reference evidence="3" key="1">
    <citation type="journal article" date="2019" name="Int. J. Syst. Evol. Microbiol.">
        <title>The Global Catalogue of Microorganisms (GCM) 10K type strain sequencing project: providing services to taxonomists for standard genome sequencing and annotation.</title>
        <authorList>
            <consortium name="The Broad Institute Genomics Platform"/>
            <consortium name="The Broad Institute Genome Sequencing Center for Infectious Disease"/>
            <person name="Wu L."/>
            <person name="Ma J."/>
        </authorList>
    </citation>
    <scope>NUCLEOTIDE SEQUENCE [LARGE SCALE GENOMIC DNA]</scope>
    <source>
        <strain evidence="3">JCM 16545</strain>
    </source>
</reference>
<keyword evidence="3" id="KW-1185">Reference proteome</keyword>
<gene>
    <name evidence="2" type="ORF">ACFSQZ_02130</name>
</gene>
<feature type="signal peptide" evidence="1">
    <location>
        <begin position="1"/>
        <end position="20"/>
    </location>
</feature>
<dbReference type="Proteomes" id="UP001597297">
    <property type="component" value="Unassembled WGS sequence"/>
</dbReference>
<sequence>MKAPIIQALTLSLTAVTLYAAEDHLVFEPQGSANGKHVVLLSGDEEYRSEESMPMMAQILANNGFKATVLFSLNEDGTVNPEAGTSLSNSAALDDADAIVMCIRFRHWGDEAMQRFENALNRGVPMVALRTSTHAFNFKDKSNKWAKYSFDAKADTGWEGGFGRQVLGETWVSHHGKHKKEGTRSKIETANAKHPVLNGVGPIFGTTDVYGAAPLAPSTILLRGEVTQTLDPESPAVEGAKNAPMIPIAWVREFDNSGEKNNRILTTTMGAATDLSEENLRRLVVNGVYWGLEMEVPAKADVSIKGEYAPSPYSFKKYKKGLKPADFIVK</sequence>
<dbReference type="InterPro" id="IPR029062">
    <property type="entry name" value="Class_I_gatase-like"/>
</dbReference>
<evidence type="ECO:0000313" key="2">
    <source>
        <dbReference type="EMBL" id="MFD2275254.1"/>
    </source>
</evidence>
<name>A0ABW5DZR8_9BACT</name>
<evidence type="ECO:0000313" key="3">
    <source>
        <dbReference type="Proteomes" id="UP001597297"/>
    </source>
</evidence>
<proteinExistence type="predicted"/>
<keyword evidence="1" id="KW-0732">Signal</keyword>
<evidence type="ECO:0000256" key="1">
    <source>
        <dbReference type="SAM" id="SignalP"/>
    </source>
</evidence>
<accession>A0ABW5DZR8</accession>
<protein>
    <submittedName>
        <fullName evidence="2">ThuA domain-containing protein</fullName>
    </submittedName>
</protein>
<dbReference type="Gene3D" id="3.40.50.880">
    <property type="match status" value="1"/>
</dbReference>
<dbReference type="SUPFAM" id="SSF52317">
    <property type="entry name" value="Class I glutamine amidotransferase-like"/>
    <property type="match status" value="1"/>
</dbReference>
<feature type="chain" id="PRO_5045379777" evidence="1">
    <location>
        <begin position="21"/>
        <end position="330"/>
    </location>
</feature>
<comment type="caution">
    <text evidence="2">The sequence shown here is derived from an EMBL/GenBank/DDBJ whole genome shotgun (WGS) entry which is preliminary data.</text>
</comment>
<organism evidence="2 3">
    <name type="scientific">Rubritalea spongiae</name>
    <dbReference type="NCBI Taxonomy" id="430797"/>
    <lineage>
        <taxon>Bacteria</taxon>
        <taxon>Pseudomonadati</taxon>
        <taxon>Verrucomicrobiota</taxon>
        <taxon>Verrucomicrobiia</taxon>
        <taxon>Verrucomicrobiales</taxon>
        <taxon>Rubritaleaceae</taxon>
        <taxon>Rubritalea</taxon>
    </lineage>
</organism>
<dbReference type="RefSeq" id="WP_377095008.1">
    <property type="nucleotide sequence ID" value="NZ_JBHSJM010000001.1"/>
</dbReference>
<dbReference type="EMBL" id="JBHUJC010000003">
    <property type="protein sequence ID" value="MFD2275254.1"/>
    <property type="molecule type" value="Genomic_DNA"/>
</dbReference>